<dbReference type="GO" id="GO:0006508">
    <property type="term" value="P:proteolysis"/>
    <property type="evidence" value="ECO:0007669"/>
    <property type="project" value="UniProtKB-KW"/>
</dbReference>
<feature type="signal peptide" evidence="5">
    <location>
        <begin position="1"/>
        <end position="26"/>
    </location>
</feature>
<keyword evidence="8" id="KW-1185">Reference proteome</keyword>
<comment type="similarity">
    <text evidence="1">Belongs to the peptidase C40 family.</text>
</comment>
<evidence type="ECO:0000259" key="6">
    <source>
        <dbReference type="PROSITE" id="PS51935"/>
    </source>
</evidence>
<dbReference type="PANTHER" id="PTHR47359:SF3">
    <property type="entry name" value="NLP_P60 DOMAIN-CONTAINING PROTEIN-RELATED"/>
    <property type="match status" value="1"/>
</dbReference>
<evidence type="ECO:0000256" key="2">
    <source>
        <dbReference type="ARBA" id="ARBA00022670"/>
    </source>
</evidence>
<feature type="domain" description="NlpC/P60" evidence="6">
    <location>
        <begin position="725"/>
        <end position="861"/>
    </location>
</feature>
<dbReference type="PATRIC" id="fig|1121865.3.peg.885"/>
<dbReference type="SUPFAM" id="SSF47090">
    <property type="entry name" value="PGBD-like"/>
    <property type="match status" value="1"/>
</dbReference>
<feature type="chain" id="PRO_5010208628" description="NlpC/P60 domain-containing protein" evidence="5">
    <location>
        <begin position="27"/>
        <end position="862"/>
    </location>
</feature>
<name>S0KPP7_9ENTE</name>
<dbReference type="InterPro" id="IPR036365">
    <property type="entry name" value="PGBD-like_sf"/>
</dbReference>
<dbReference type="InterPro" id="IPR051794">
    <property type="entry name" value="PG_Endopeptidase_C40"/>
</dbReference>
<keyword evidence="4" id="KW-0788">Thiol protease</keyword>
<evidence type="ECO:0000256" key="4">
    <source>
        <dbReference type="ARBA" id="ARBA00022807"/>
    </source>
</evidence>
<dbReference type="Gene3D" id="3.90.1720.10">
    <property type="entry name" value="endopeptidase domain like (from Nostoc punctiforme)"/>
    <property type="match status" value="1"/>
</dbReference>
<dbReference type="PANTHER" id="PTHR47359">
    <property type="entry name" value="PEPTIDOGLYCAN DL-ENDOPEPTIDASE CWLO"/>
    <property type="match status" value="1"/>
</dbReference>
<dbReference type="Gene3D" id="2.60.40.3760">
    <property type="match status" value="6"/>
</dbReference>
<keyword evidence="3" id="KW-0378">Hydrolase</keyword>
<evidence type="ECO:0000313" key="8">
    <source>
        <dbReference type="Proteomes" id="UP000014113"/>
    </source>
</evidence>
<evidence type="ECO:0000256" key="3">
    <source>
        <dbReference type="ARBA" id="ARBA00022801"/>
    </source>
</evidence>
<keyword evidence="2" id="KW-0645">Protease</keyword>
<evidence type="ECO:0000256" key="1">
    <source>
        <dbReference type="ARBA" id="ARBA00007074"/>
    </source>
</evidence>
<dbReference type="SUPFAM" id="SSF54001">
    <property type="entry name" value="Cysteine proteinases"/>
    <property type="match status" value="1"/>
</dbReference>
<comment type="caution">
    <text evidence="7">The sequence shown here is derived from an EMBL/GenBank/DDBJ whole genome shotgun (WGS) entry which is preliminary data.</text>
</comment>
<dbReference type="OrthoDB" id="2173042at2"/>
<dbReference type="Pfam" id="PF00877">
    <property type="entry name" value="NLPC_P60"/>
    <property type="match status" value="1"/>
</dbReference>
<gene>
    <name evidence="7" type="ORF">I568_00308</name>
</gene>
<dbReference type="eggNOG" id="COG1705">
    <property type="taxonomic scope" value="Bacteria"/>
</dbReference>
<accession>S0KPP7</accession>
<dbReference type="eggNOG" id="COG0791">
    <property type="taxonomic scope" value="Bacteria"/>
</dbReference>
<dbReference type="AlphaFoldDB" id="S0KPP7"/>
<dbReference type="InterPro" id="IPR013688">
    <property type="entry name" value="GBS_Bsp-like"/>
</dbReference>
<dbReference type="EMBL" id="ASWJ01000002">
    <property type="protein sequence ID" value="EOW87643.1"/>
    <property type="molecule type" value="Genomic_DNA"/>
</dbReference>
<dbReference type="InterPro" id="IPR000064">
    <property type="entry name" value="NLP_P60_dom"/>
</dbReference>
<protein>
    <recommendedName>
        <fullName evidence="6">NlpC/P60 domain-containing protein</fullName>
    </recommendedName>
</protein>
<dbReference type="eggNOG" id="COG3409">
    <property type="taxonomic scope" value="Bacteria"/>
</dbReference>
<dbReference type="GO" id="GO:0008234">
    <property type="term" value="F:cysteine-type peptidase activity"/>
    <property type="evidence" value="ECO:0007669"/>
    <property type="project" value="UniProtKB-KW"/>
</dbReference>
<dbReference type="InterPro" id="IPR036366">
    <property type="entry name" value="PGBDSf"/>
</dbReference>
<dbReference type="InterPro" id="IPR038765">
    <property type="entry name" value="Papain-like_cys_pep_sf"/>
</dbReference>
<dbReference type="eggNOG" id="COG0739">
    <property type="taxonomic scope" value="Bacteria"/>
</dbReference>
<keyword evidence="5" id="KW-0732">Signal</keyword>
<reference evidence="7 8" key="1">
    <citation type="submission" date="2013-03" db="EMBL/GenBank/DDBJ databases">
        <title>The Genome Sequence of Enterococcus columbae ATCC_51263 (PacBio/Illumina hybrid assembly).</title>
        <authorList>
            <consortium name="The Broad Institute Genomics Platform"/>
            <consortium name="The Broad Institute Genome Sequencing Center for Infectious Disease"/>
            <person name="Earl A."/>
            <person name="Russ C."/>
            <person name="Gilmore M."/>
            <person name="Surin D."/>
            <person name="Walker B."/>
            <person name="Young S."/>
            <person name="Zeng Q."/>
            <person name="Gargeya S."/>
            <person name="Fitzgerald M."/>
            <person name="Haas B."/>
            <person name="Abouelleil A."/>
            <person name="Allen A.W."/>
            <person name="Alvarado L."/>
            <person name="Arachchi H.M."/>
            <person name="Berlin A.M."/>
            <person name="Chapman S.B."/>
            <person name="Gainer-Dewar J."/>
            <person name="Goldberg J."/>
            <person name="Griggs A."/>
            <person name="Gujja S."/>
            <person name="Hansen M."/>
            <person name="Howarth C."/>
            <person name="Imamovic A."/>
            <person name="Ireland A."/>
            <person name="Larimer J."/>
            <person name="McCowan C."/>
            <person name="Murphy C."/>
            <person name="Pearson M."/>
            <person name="Poon T.W."/>
            <person name="Priest M."/>
            <person name="Roberts A."/>
            <person name="Saif S."/>
            <person name="Shea T."/>
            <person name="Sisk P."/>
            <person name="Sykes S."/>
            <person name="Wortman J."/>
            <person name="Nusbaum C."/>
            <person name="Birren B."/>
        </authorList>
    </citation>
    <scope>NUCLEOTIDE SEQUENCE [LARGE SCALE GENOMIC DNA]</scope>
    <source>
        <strain evidence="7 8">ATCC 51263</strain>
    </source>
</reference>
<proteinExistence type="inferred from homology"/>
<dbReference type="Gene3D" id="1.10.101.10">
    <property type="entry name" value="PGBD-like superfamily/PGBD"/>
    <property type="match status" value="1"/>
</dbReference>
<dbReference type="PROSITE" id="PS51935">
    <property type="entry name" value="NLPC_P60"/>
    <property type="match status" value="1"/>
</dbReference>
<dbReference type="Proteomes" id="UP000014113">
    <property type="component" value="Unassembled WGS sequence"/>
</dbReference>
<dbReference type="STRING" id="1121865.OMW_00898"/>
<dbReference type="Pfam" id="PF08481">
    <property type="entry name" value="GBS_Bsp-like"/>
    <property type="match status" value="6"/>
</dbReference>
<dbReference type="Pfam" id="PF01471">
    <property type="entry name" value="PG_binding_1"/>
    <property type="match status" value="1"/>
</dbReference>
<evidence type="ECO:0000256" key="5">
    <source>
        <dbReference type="SAM" id="SignalP"/>
    </source>
</evidence>
<dbReference type="RefSeq" id="WP_016183060.1">
    <property type="nucleotide sequence ID" value="NZ_JXKI01000009.1"/>
</dbReference>
<organism evidence="7 8">
    <name type="scientific">Enterococcus columbae DSM 7374 = ATCC 51263</name>
    <dbReference type="NCBI Taxonomy" id="1121865"/>
    <lineage>
        <taxon>Bacteria</taxon>
        <taxon>Bacillati</taxon>
        <taxon>Bacillota</taxon>
        <taxon>Bacilli</taxon>
        <taxon>Lactobacillales</taxon>
        <taxon>Enterococcaceae</taxon>
        <taxon>Enterococcus</taxon>
    </lineage>
</organism>
<sequence length="862" mass="96169">MRKVASVVLGIGFSLASLGVVSQAQADQVSTTVNEGNLQLSVADVNHDGVYKAAIWGEASGQNDIQWYDLNNQTTNATLTTQLLNHHENGVYQVHIYDFKNQHPQFVAATQVSVDLSIEGQTVIDQVDSIGGNYQVTFTPNKNANLIKEVLIPTWTDQNGQDDIVWHMAKKVGNNWQATIASSEHNFETGQYRTHVYVRDLTGQLHFMAEKTQQVTADTAFKLSATADNTQKTTQIQLQNYRVVQPDLKFAVWGEANGQNDIQWYSPTQQGNNWQFTVNTNNHRESGSYQVHVYDFKGGKPKLVGTTTFSIQPIAEASPVITAQDDNNQTFDIQLSAPQSPAALTGVKFAVWSEASGQDDLKWYDAKLNGNQYTYQVDTANHKDSIGKYFVHAYTSDERGIFQIVGHTTLNVTESKAAPQLLATVNPDKETVTLKLKHWSEGGEVLLPTWGEKDGQNDIQWYAANKIGRSSWQTVVPLGNHMELGTYNAHAYSRRNNQLQILGQTQFNITDIKANFITFSNQDPNAGTFTATLNNLLANGAVKGVRMAVWTDHNGQDDLKWYNTTKQNHNYVLNVNTKNHHYESGLYYVHVYVDYTNGSSQLIAYTTTNVKVNPRRYQNPAPYYQIKDEINIGDSGYNLSYGYEGLKVAKVIQRLGAGSYIGMGGAHYGPRTQFAVRQFQARSGLPVNGVVDLRTWKAMGLSEYDWYHLGAYVSPLRVNRQSSRSDHIEAMISRAYDYLGDPYVIGASGAPGLGLDCSGLAMQALYAAGLDMSPINPIRHALPGYEYESRNMWASPQLMKVPYGARQRGDLIFYHDGRGTVIHVAIYLGNNQVIESWPNRVMISPIVDWQHPYVLGVGRPFI</sequence>
<dbReference type="InterPro" id="IPR002477">
    <property type="entry name" value="Peptidoglycan-bd-like"/>
</dbReference>
<evidence type="ECO:0000313" key="7">
    <source>
        <dbReference type="EMBL" id="EOW87643.1"/>
    </source>
</evidence>